<evidence type="ECO:0000313" key="1">
    <source>
        <dbReference type="EMBL" id="KAJ1201057.1"/>
    </source>
</evidence>
<name>A0AAV7VJY1_PLEWA</name>
<proteinExistence type="predicted"/>
<reference evidence="1" key="1">
    <citation type="journal article" date="2022" name="bioRxiv">
        <title>Sequencing and chromosome-scale assembly of the giantPleurodeles waltlgenome.</title>
        <authorList>
            <person name="Brown T."/>
            <person name="Elewa A."/>
            <person name="Iarovenko S."/>
            <person name="Subramanian E."/>
            <person name="Araus A.J."/>
            <person name="Petzold A."/>
            <person name="Susuki M."/>
            <person name="Suzuki K.-i.T."/>
            <person name="Hayashi T."/>
            <person name="Toyoda A."/>
            <person name="Oliveira C."/>
            <person name="Osipova E."/>
            <person name="Leigh N.D."/>
            <person name="Simon A."/>
            <person name="Yun M.H."/>
        </authorList>
    </citation>
    <scope>NUCLEOTIDE SEQUENCE</scope>
    <source>
        <strain evidence="1">20211129_DDA</strain>
        <tissue evidence="1">Liver</tissue>
    </source>
</reference>
<organism evidence="1 2">
    <name type="scientific">Pleurodeles waltl</name>
    <name type="common">Iberian ribbed newt</name>
    <dbReference type="NCBI Taxonomy" id="8319"/>
    <lineage>
        <taxon>Eukaryota</taxon>
        <taxon>Metazoa</taxon>
        <taxon>Chordata</taxon>
        <taxon>Craniata</taxon>
        <taxon>Vertebrata</taxon>
        <taxon>Euteleostomi</taxon>
        <taxon>Amphibia</taxon>
        <taxon>Batrachia</taxon>
        <taxon>Caudata</taxon>
        <taxon>Salamandroidea</taxon>
        <taxon>Salamandridae</taxon>
        <taxon>Pleurodelinae</taxon>
        <taxon>Pleurodeles</taxon>
    </lineage>
</organism>
<evidence type="ECO:0000313" key="2">
    <source>
        <dbReference type="Proteomes" id="UP001066276"/>
    </source>
</evidence>
<comment type="caution">
    <text evidence="1">The sequence shown here is derived from an EMBL/GenBank/DDBJ whole genome shotgun (WGS) entry which is preliminary data.</text>
</comment>
<dbReference type="Proteomes" id="UP001066276">
    <property type="component" value="Chromosome 2_1"/>
</dbReference>
<dbReference type="AlphaFoldDB" id="A0AAV7VJY1"/>
<dbReference type="EMBL" id="JANPWB010000003">
    <property type="protein sequence ID" value="KAJ1201057.1"/>
    <property type="molecule type" value="Genomic_DNA"/>
</dbReference>
<keyword evidence="2" id="KW-1185">Reference proteome</keyword>
<protein>
    <submittedName>
        <fullName evidence="1">Uncharacterized protein</fullName>
    </submittedName>
</protein>
<accession>A0AAV7VJY1</accession>
<gene>
    <name evidence="1" type="ORF">NDU88_004873</name>
</gene>
<sequence length="77" mass="8815">MRFLGAERLQKSSRSFGVVVAKQLQPLLVKYAVVEKKKKQDSTGHTQCTCRVRSQFFAASTSMYYRPAVQRPERASF</sequence>